<dbReference type="GO" id="GO:0031992">
    <property type="term" value="F:energy transducer activity"/>
    <property type="evidence" value="ECO:0007669"/>
    <property type="project" value="TreeGrafter"/>
</dbReference>
<keyword evidence="4" id="KW-1003">Cell membrane</keyword>
<evidence type="ECO:0000313" key="13">
    <source>
        <dbReference type="Proteomes" id="UP000265955"/>
    </source>
</evidence>
<dbReference type="InterPro" id="IPR051045">
    <property type="entry name" value="TonB-dependent_transducer"/>
</dbReference>
<dbReference type="SUPFAM" id="SSF74653">
    <property type="entry name" value="TolA/TonB C-terminal domain"/>
    <property type="match status" value="2"/>
</dbReference>
<feature type="domain" description="TonB C-terminal" evidence="11">
    <location>
        <begin position="21"/>
        <end position="117"/>
    </location>
</feature>
<feature type="region of interest" description="Disordered" evidence="10">
    <location>
        <begin position="107"/>
        <end position="127"/>
    </location>
</feature>
<comment type="similarity">
    <text evidence="2">Belongs to the TonB family.</text>
</comment>
<name>A0A3A3FH04_9BURK</name>
<dbReference type="AlphaFoldDB" id="A0A3A3FH04"/>
<evidence type="ECO:0000256" key="4">
    <source>
        <dbReference type="ARBA" id="ARBA00022475"/>
    </source>
</evidence>
<comment type="caution">
    <text evidence="12">The sequence shown here is derived from an EMBL/GenBank/DDBJ whole genome shotgun (WGS) entry which is preliminary data.</text>
</comment>
<keyword evidence="5" id="KW-0997">Cell inner membrane</keyword>
<evidence type="ECO:0000256" key="7">
    <source>
        <dbReference type="ARBA" id="ARBA00022927"/>
    </source>
</evidence>
<dbReference type="GO" id="GO:0015031">
    <property type="term" value="P:protein transport"/>
    <property type="evidence" value="ECO:0007669"/>
    <property type="project" value="UniProtKB-KW"/>
</dbReference>
<keyword evidence="3" id="KW-0813">Transport</keyword>
<sequence>MHIAAMLWITLPVAAQNVTTDSGSLPSVLKPPLYFYPDEARNKGEQGTVIVRSLIDEEGYVRTAEVVESSGSKSLDQAAVIAVRYAQYSPILVAGAPTPTHIRVPIKFDLTTPPDPSAAPARPEGARMTMKDTRPLGARIKANINFTVPASWERNDPAEYEITLKPNGMLYSATLLKSSGLPLFDKAVGDAIASIQPFPTTEDGAFPTKIILVARPKEQ</sequence>
<comment type="subcellular location">
    <subcellularLocation>
        <location evidence="1">Cell inner membrane</location>
        <topology evidence="1">Single-pass membrane protein</topology>
        <orientation evidence="1">Periplasmic side</orientation>
    </subcellularLocation>
</comment>
<evidence type="ECO:0000256" key="5">
    <source>
        <dbReference type="ARBA" id="ARBA00022519"/>
    </source>
</evidence>
<evidence type="ECO:0000313" key="12">
    <source>
        <dbReference type="EMBL" id="RJF92671.1"/>
    </source>
</evidence>
<dbReference type="NCBIfam" id="TIGR01352">
    <property type="entry name" value="tonB_Cterm"/>
    <property type="match status" value="1"/>
</dbReference>
<dbReference type="InterPro" id="IPR037682">
    <property type="entry name" value="TonB_C"/>
</dbReference>
<dbReference type="Pfam" id="PF13103">
    <property type="entry name" value="TonB_2"/>
    <property type="match status" value="1"/>
</dbReference>
<gene>
    <name evidence="12" type="ORF">D3871_29255</name>
</gene>
<accession>A0A3A3FH04</accession>
<proteinExistence type="inferred from homology"/>
<evidence type="ECO:0000256" key="8">
    <source>
        <dbReference type="ARBA" id="ARBA00022989"/>
    </source>
</evidence>
<organism evidence="12 13">
    <name type="scientific">Noviherbaspirillum saxi</name>
    <dbReference type="NCBI Taxonomy" id="2320863"/>
    <lineage>
        <taxon>Bacteria</taxon>
        <taxon>Pseudomonadati</taxon>
        <taxon>Pseudomonadota</taxon>
        <taxon>Betaproteobacteria</taxon>
        <taxon>Burkholderiales</taxon>
        <taxon>Oxalobacteraceae</taxon>
        <taxon>Noviherbaspirillum</taxon>
    </lineage>
</organism>
<evidence type="ECO:0000256" key="9">
    <source>
        <dbReference type="ARBA" id="ARBA00023136"/>
    </source>
</evidence>
<evidence type="ECO:0000256" key="10">
    <source>
        <dbReference type="SAM" id="MobiDB-lite"/>
    </source>
</evidence>
<evidence type="ECO:0000259" key="11">
    <source>
        <dbReference type="PROSITE" id="PS52015"/>
    </source>
</evidence>
<protein>
    <submittedName>
        <fullName evidence="12">TonB family protein</fullName>
    </submittedName>
</protein>
<evidence type="ECO:0000256" key="3">
    <source>
        <dbReference type="ARBA" id="ARBA00022448"/>
    </source>
</evidence>
<dbReference type="Pfam" id="PF03544">
    <property type="entry name" value="TonB_C"/>
    <property type="match status" value="1"/>
</dbReference>
<keyword evidence="9" id="KW-0472">Membrane</keyword>
<keyword evidence="7" id="KW-0653">Protein transport</keyword>
<dbReference type="PANTHER" id="PTHR33446:SF2">
    <property type="entry name" value="PROTEIN TONB"/>
    <property type="match status" value="1"/>
</dbReference>
<dbReference type="Gene3D" id="3.30.1150.10">
    <property type="match status" value="2"/>
</dbReference>
<dbReference type="PROSITE" id="PS52015">
    <property type="entry name" value="TONB_CTD"/>
    <property type="match status" value="1"/>
</dbReference>
<keyword evidence="13" id="KW-1185">Reference proteome</keyword>
<evidence type="ECO:0000256" key="2">
    <source>
        <dbReference type="ARBA" id="ARBA00006555"/>
    </source>
</evidence>
<evidence type="ECO:0000256" key="1">
    <source>
        <dbReference type="ARBA" id="ARBA00004383"/>
    </source>
</evidence>
<keyword evidence="6" id="KW-0812">Transmembrane</keyword>
<keyword evidence="8" id="KW-1133">Transmembrane helix</keyword>
<dbReference type="GO" id="GO:0055085">
    <property type="term" value="P:transmembrane transport"/>
    <property type="evidence" value="ECO:0007669"/>
    <property type="project" value="InterPro"/>
</dbReference>
<evidence type="ECO:0000256" key="6">
    <source>
        <dbReference type="ARBA" id="ARBA00022692"/>
    </source>
</evidence>
<dbReference type="PANTHER" id="PTHR33446">
    <property type="entry name" value="PROTEIN TONB-RELATED"/>
    <property type="match status" value="1"/>
</dbReference>
<dbReference type="InterPro" id="IPR006260">
    <property type="entry name" value="TonB/TolA_C"/>
</dbReference>
<dbReference type="Proteomes" id="UP000265955">
    <property type="component" value="Unassembled WGS sequence"/>
</dbReference>
<reference evidence="13" key="1">
    <citation type="submission" date="2018-09" db="EMBL/GenBank/DDBJ databases">
        <authorList>
            <person name="Zhu H."/>
        </authorList>
    </citation>
    <scope>NUCLEOTIDE SEQUENCE [LARGE SCALE GENOMIC DNA]</scope>
    <source>
        <strain evidence="13">K1R23-30</strain>
    </source>
</reference>
<dbReference type="GO" id="GO:0098797">
    <property type="term" value="C:plasma membrane protein complex"/>
    <property type="evidence" value="ECO:0007669"/>
    <property type="project" value="TreeGrafter"/>
</dbReference>
<dbReference type="EMBL" id="QYUO01000003">
    <property type="protein sequence ID" value="RJF92671.1"/>
    <property type="molecule type" value="Genomic_DNA"/>
</dbReference>